<dbReference type="EMBL" id="CYZU01000003">
    <property type="protein sequence ID" value="CUN80765.1"/>
    <property type="molecule type" value="Genomic_DNA"/>
</dbReference>
<protein>
    <recommendedName>
        <fullName evidence="1">WWE domain-containing protein</fullName>
    </recommendedName>
</protein>
<dbReference type="Pfam" id="PF13349">
    <property type="entry name" value="DUF4097"/>
    <property type="match status" value="1"/>
</dbReference>
<evidence type="ECO:0000313" key="3">
    <source>
        <dbReference type="Proteomes" id="UP000095544"/>
    </source>
</evidence>
<dbReference type="InterPro" id="IPR025164">
    <property type="entry name" value="Toastrack_DUF4097"/>
</dbReference>
<name>A0A173ZZS6_9FIRM</name>
<organism evidence="2 3">
    <name type="scientific">Faecalicatena contorta</name>
    <dbReference type="NCBI Taxonomy" id="39482"/>
    <lineage>
        <taxon>Bacteria</taxon>
        <taxon>Bacillati</taxon>
        <taxon>Bacillota</taxon>
        <taxon>Clostridia</taxon>
        <taxon>Lachnospirales</taxon>
        <taxon>Lachnospiraceae</taxon>
        <taxon>Faecalicatena</taxon>
    </lineage>
</organism>
<dbReference type="OrthoDB" id="1936592at2"/>
<reference evidence="2 3" key="1">
    <citation type="submission" date="2015-09" db="EMBL/GenBank/DDBJ databases">
        <authorList>
            <consortium name="Pathogen Informatics"/>
        </authorList>
    </citation>
    <scope>NUCLEOTIDE SEQUENCE [LARGE SCALE GENOMIC DNA]</scope>
    <source>
        <strain evidence="2 3">2789STDY5834876</strain>
    </source>
</reference>
<sequence length="298" mass="32890">MRRGWKIFWIVCASIAGIGLVLCVTGAGMGATLSGIGEVYASDRWFYWDDWQRWNGYDDNDLEDLDDLETAGEHYTQGSEEYVSNFKEIQSIDIEVTYVEIDIRRYSGDTITVDTSQLNSKLRNNLIMGTEDHELFIETKNHSIWKQIGRHNSGAVVIQIPEDSGLTEASFDIGAGLLKIESIESGELDINVGAGQAVIKSFEAGELDVECGAGQTTLKGKVNQSADIHCGVGELKMTLYGNQDDYDYDLKCGIGELTVGDYSYAGLGSERKLDNGTGRPMKIDCGIGRVEVKFNEDF</sequence>
<evidence type="ECO:0000313" key="2">
    <source>
        <dbReference type="EMBL" id="CUN80765.1"/>
    </source>
</evidence>
<proteinExistence type="predicted"/>
<dbReference type="AlphaFoldDB" id="A0A173ZZS6"/>
<dbReference type="InterPro" id="IPR004170">
    <property type="entry name" value="WWE_dom"/>
</dbReference>
<feature type="domain" description="WWE" evidence="1">
    <location>
        <begin position="31"/>
        <end position="105"/>
    </location>
</feature>
<evidence type="ECO:0000259" key="1">
    <source>
        <dbReference type="PROSITE" id="PS50918"/>
    </source>
</evidence>
<accession>A0A173ZZS6</accession>
<dbReference type="RefSeq" id="WP_055150841.1">
    <property type="nucleotide sequence ID" value="NZ_CYZU01000003.1"/>
</dbReference>
<dbReference type="Proteomes" id="UP000095544">
    <property type="component" value="Unassembled WGS sequence"/>
</dbReference>
<gene>
    <name evidence="2" type="ORF">ERS852491_00557</name>
</gene>
<dbReference type="PROSITE" id="PS50918">
    <property type="entry name" value="WWE"/>
    <property type="match status" value="1"/>
</dbReference>
<dbReference type="STRING" id="39482.ERS852491_00557"/>